<dbReference type="EMBL" id="QXED01000003">
    <property type="protein sequence ID" value="RIV23608.1"/>
    <property type="molecule type" value="Genomic_DNA"/>
</dbReference>
<sequence>MAKRRMHRCEDEETKEVKFFIPPPAARFYDGQIVFPEDWGWIEDPNGQQWALSTPDCGPGTVNRPPNVIAGRYPSVRDIRIKRNANGTGELFGEVEPVTKQLEVRIFGPAEYGSRAYVTTYTPEEPSAYKQYTGLGLLPPGQYEVYYRPQAASDWAKRNLTITADFDGTIFPPEVPAAVGQVAFSLTSDRSQLNVQAELLNDSGSDALEIRMQGINGTVWNNIALHEMLEQSSGVFTHAYAYPGLADGMQLEFRINVRGQGAYVARFVTVAATGSAPVITGSPGQVNLGEDYMLDLNGFATGAQYYTILAKPGWLTYQSATNRLVGKAPSVKPNPSETLTIRAGNTFGTDEESFTLQYGQQTVKEAAIRLTPLNLFVGANPDEGTPPSVKVTQLSGSGWNDTATYSMTTFRVTLNNVDFTWSKPYGRPPAGDYLVELTFPGNVKKYDTFSVAQGVDKDEPLVLTDTAPSTPLAVGGTDIVPEGGSRSFPVTGGVPPYTASLQAPVTGLSIVLAGTNVTATVGNNTTTGDTRSAVIIVKDATGAQVTKQITVQDTSSMAGPRISRVRYRYNDEAGPVNLPKLVDVEVTVEGGAEAEIRNRIKFDGEQTYRDYTGWQNCVMLTSQGTTFYGGGTQNAVGVIFQEFQIRRKGTGDVVVTFEVATQDGYNDWKEVYPMASGTIATPSATNDAQNFAVAFTYTPVYNQVSRLQQVAHPAILDGWKQRTHELFAFNNGNQNETPAALKARGHGMLSYRTYNDAANQPWGNLPPSDAELFFEYGGGGSFSGYPQNSHTFLTQSLQQVCNTLTGSLNLFNSVPANGLIDGVATVKEGSYNLEYGYFSIYASNAQYNFNMMSEAMKDAQFFNYATGQPETVRQCFNRGGDAALTAALIQKWNNVILFATKYLRANCNGMEPFYGDDTTLAPILDVKDSSLNLDEVLASSVNNGGFYPQLNAFGNGGTITIPNGQTYNLDGQLSAEFKRHITYSYENYCFVKRQDYNEFFSITRNSPDNLKNIDNWYNKLQPQLTRPYTIAFHAALNWKILAEKGWQDHKFYWQTESIYEFDYLDKDTFETLNGAWVPWTINGSGTGNDRNTKLPLHREVIKNITFLSRLHFHGMYFWGAGTVIDVAQSNGENMHPKVHLRSRDAHQEALNELAQYNGVVFLPDKRQHILDIPVRNPANGQFVTGGPHKLWRANGNTAAQAVPLVTGVDSPSTGWELYFVYVPHELNTQTTTVTWRSPVDGRQLSGAVTGWGGRLFARKR</sequence>
<gene>
    <name evidence="1" type="ORF">DYU11_11545</name>
</gene>
<comment type="caution">
    <text evidence="1">The sequence shown here is derived from an EMBL/GenBank/DDBJ whole genome shotgun (WGS) entry which is preliminary data.</text>
</comment>
<proteinExistence type="predicted"/>
<reference evidence="1 2" key="1">
    <citation type="submission" date="2018-08" db="EMBL/GenBank/DDBJ databases">
        <title>Fibrisoma montanum sp. nov., isolated from Danxia mountain soil.</title>
        <authorList>
            <person name="Huang Y."/>
        </authorList>
    </citation>
    <scope>NUCLEOTIDE SEQUENCE [LARGE SCALE GENOMIC DNA]</scope>
    <source>
        <strain evidence="1 2">HYT19</strain>
    </source>
</reference>
<dbReference type="AlphaFoldDB" id="A0A418MB66"/>
<dbReference type="RefSeq" id="WP_147367925.1">
    <property type="nucleotide sequence ID" value="NZ_QXED01000003.1"/>
</dbReference>
<name>A0A418MB66_9BACT</name>
<keyword evidence="2" id="KW-1185">Reference proteome</keyword>
<evidence type="ECO:0000313" key="2">
    <source>
        <dbReference type="Proteomes" id="UP000283523"/>
    </source>
</evidence>
<protein>
    <submittedName>
        <fullName evidence="1">Uncharacterized protein</fullName>
    </submittedName>
</protein>
<evidence type="ECO:0000313" key="1">
    <source>
        <dbReference type="EMBL" id="RIV23608.1"/>
    </source>
</evidence>
<accession>A0A418MB66</accession>
<dbReference type="OrthoDB" id="970663at2"/>
<organism evidence="1 2">
    <name type="scientific">Fibrisoma montanum</name>
    <dbReference type="NCBI Taxonomy" id="2305895"/>
    <lineage>
        <taxon>Bacteria</taxon>
        <taxon>Pseudomonadati</taxon>
        <taxon>Bacteroidota</taxon>
        <taxon>Cytophagia</taxon>
        <taxon>Cytophagales</taxon>
        <taxon>Spirosomataceae</taxon>
        <taxon>Fibrisoma</taxon>
    </lineage>
</organism>
<dbReference type="Proteomes" id="UP000283523">
    <property type="component" value="Unassembled WGS sequence"/>
</dbReference>